<dbReference type="HOGENOM" id="CLU_000688_25_0_9"/>
<evidence type="ECO:0000256" key="1">
    <source>
        <dbReference type="ARBA" id="ARBA00006914"/>
    </source>
</evidence>
<accession>A0A0F4KSD6</accession>
<evidence type="ECO:0000259" key="4">
    <source>
        <dbReference type="SMART" id="SM00382"/>
    </source>
</evidence>
<dbReference type="SUPFAM" id="SSF52540">
    <property type="entry name" value="P-loop containing nucleoside triphosphate hydrolases"/>
    <property type="match status" value="1"/>
</dbReference>
<keyword evidence="6" id="KW-1185">Reference proteome</keyword>
<evidence type="ECO:0000313" key="5">
    <source>
        <dbReference type="EMBL" id="KJY48126.1"/>
    </source>
</evidence>
<dbReference type="RefSeq" id="WP_052696359.1">
    <property type="nucleotide sequence ID" value="NZ_JBHTHW010000006.1"/>
</dbReference>
<evidence type="ECO:0000256" key="3">
    <source>
        <dbReference type="ARBA" id="ARBA00022840"/>
    </source>
</evidence>
<dbReference type="InterPro" id="IPR027417">
    <property type="entry name" value="P-loop_NTPase"/>
</dbReference>
<protein>
    <submittedName>
        <fullName evidence="5">ATPase, AAA family</fullName>
    </submittedName>
</protein>
<organism evidence="5 6">
    <name type="scientific">Bombilactobacillus mellis</name>
    <dbReference type="NCBI Taxonomy" id="1218508"/>
    <lineage>
        <taxon>Bacteria</taxon>
        <taxon>Bacillati</taxon>
        <taxon>Bacillota</taxon>
        <taxon>Bacilli</taxon>
        <taxon>Lactobacillales</taxon>
        <taxon>Lactobacillaceae</taxon>
        <taxon>Bombilactobacillus</taxon>
    </lineage>
</organism>
<feature type="domain" description="AAA+ ATPase" evidence="4">
    <location>
        <begin position="112"/>
        <end position="246"/>
    </location>
</feature>
<dbReference type="EMBL" id="JXBZ01000015">
    <property type="protein sequence ID" value="KJY48126.1"/>
    <property type="molecule type" value="Genomic_DNA"/>
</dbReference>
<proteinExistence type="inferred from homology"/>
<gene>
    <name evidence="5" type="ORF">JG29_16450</name>
</gene>
<name>A0A0F4KSD6_9LACO</name>
<keyword evidence="3" id="KW-0067">ATP-binding</keyword>
<evidence type="ECO:0000313" key="6">
    <source>
        <dbReference type="Proteomes" id="UP000033695"/>
    </source>
</evidence>
<dbReference type="STRING" id="1218508.JG29_16450"/>
<dbReference type="InterPro" id="IPR003593">
    <property type="entry name" value="AAA+_ATPase"/>
</dbReference>
<dbReference type="InterPro" id="IPR050221">
    <property type="entry name" value="26S_Proteasome_ATPase"/>
</dbReference>
<reference evidence="5 6" key="1">
    <citation type="submission" date="2014-12" db="EMBL/GenBank/DDBJ databases">
        <title>Comparative genomics of the lactic acid bacteria isolated from the honey bee gut.</title>
        <authorList>
            <person name="Ellegaard K.M."/>
            <person name="Tamarit D."/>
            <person name="Javelind E."/>
            <person name="Olofsson T."/>
            <person name="Andersson S.G."/>
            <person name="Vasquez A."/>
        </authorList>
    </citation>
    <scope>NUCLEOTIDE SEQUENCE [LARGE SCALE GENOMIC DNA]</scope>
    <source>
        <strain evidence="5 6">Hon2</strain>
    </source>
</reference>
<dbReference type="AlphaFoldDB" id="A0A0F4KSD6"/>
<dbReference type="CDD" id="cd19481">
    <property type="entry name" value="RecA-like_protease"/>
    <property type="match status" value="1"/>
</dbReference>
<dbReference type="SMART" id="SM00382">
    <property type="entry name" value="AAA"/>
    <property type="match status" value="1"/>
</dbReference>
<dbReference type="Proteomes" id="UP000033695">
    <property type="component" value="Unassembled WGS sequence"/>
</dbReference>
<sequence>MINDQILKLVAAHASHNDIEFNETVKSIALAERKKGNTAYSISLKRLLSSGITTHAVNKHPFNEDSKNLFELVSDTRDKDDLIIDKNIKKALEEVISEFYNRDKLVKVGLENNRKLLLEGAPGTGKTMTAIALSSELNLPLYRQQTDELIDGILGGTAANLRTVFQIIHNHLGIYLFDEFDSIATQRKVSQNSADNEMRRALNSLLQFIENDNSQSFIIATTNMKSILDLALFRRFDVVLHYSLPDQKLRKLMFQRQLEKYKINVPITEDLLNISEGLSQSDIVKVCQKAAKHSILSNESVKTQQLIFWSKEVKGVYEY</sequence>
<dbReference type="PATRIC" id="fig|1218508.4.peg.1692"/>
<keyword evidence="2" id="KW-0547">Nucleotide-binding</keyword>
<evidence type="ECO:0000256" key="2">
    <source>
        <dbReference type="ARBA" id="ARBA00022741"/>
    </source>
</evidence>
<dbReference type="GO" id="GO:0016887">
    <property type="term" value="F:ATP hydrolysis activity"/>
    <property type="evidence" value="ECO:0007669"/>
    <property type="project" value="InterPro"/>
</dbReference>
<dbReference type="PANTHER" id="PTHR23073">
    <property type="entry name" value="26S PROTEASOME REGULATORY SUBUNIT"/>
    <property type="match status" value="1"/>
</dbReference>
<comment type="similarity">
    <text evidence="1">Belongs to the AAA ATPase family.</text>
</comment>
<dbReference type="GO" id="GO:0005524">
    <property type="term" value="F:ATP binding"/>
    <property type="evidence" value="ECO:0007669"/>
    <property type="project" value="UniProtKB-KW"/>
</dbReference>
<dbReference type="InterPro" id="IPR003959">
    <property type="entry name" value="ATPase_AAA_core"/>
</dbReference>
<comment type="caution">
    <text evidence="5">The sequence shown here is derived from an EMBL/GenBank/DDBJ whole genome shotgun (WGS) entry which is preliminary data.</text>
</comment>
<dbReference type="Gene3D" id="3.40.50.300">
    <property type="entry name" value="P-loop containing nucleotide triphosphate hydrolases"/>
    <property type="match status" value="1"/>
</dbReference>
<dbReference type="Pfam" id="PF00004">
    <property type="entry name" value="AAA"/>
    <property type="match status" value="1"/>
</dbReference>